<dbReference type="Gene3D" id="3.40.190.10">
    <property type="entry name" value="Periplasmic binding protein-like II"/>
    <property type="match status" value="2"/>
</dbReference>
<dbReference type="Pfam" id="PF09084">
    <property type="entry name" value="NMT1"/>
    <property type="match status" value="1"/>
</dbReference>
<organism evidence="5 6">
    <name type="scientific">Stutzerimonas kirkiae</name>
    <dbReference type="NCBI Taxonomy" id="2211392"/>
    <lineage>
        <taxon>Bacteria</taxon>
        <taxon>Pseudomonadati</taxon>
        <taxon>Pseudomonadota</taxon>
        <taxon>Gammaproteobacteria</taxon>
        <taxon>Pseudomonadales</taxon>
        <taxon>Pseudomonadaceae</taxon>
        <taxon>Stutzerimonas</taxon>
    </lineage>
</organism>
<feature type="transmembrane region" description="Helical" evidence="3">
    <location>
        <begin position="84"/>
        <end position="104"/>
    </location>
</feature>
<name>A0A4Q9QY28_9GAMM</name>
<sequence>MKSFCLRFLGYPARRQHLSGSAQQNSLLPLREKGWGRHEGPGYDTVQPPSPQPSPAKGEGEWPKSERCVHTVAREEKGRKARRYLPLATTLPFIAALLAALLLGGCERQNASVPTASAGEPDLSGVVLRVGAPNKIGNRPYLEAAGELDDLTYRIEWSEFSATPALLEALRGGNIDLGGNGGATAIIFEAGNNDASGLKVVASGRPVDGPQQAGSAALLVRADSPYHSIADLKGARLSVMKGSGTQYLLGQVLDRAGLGFDDIQLLNLSNDAALAALLAGHIDAWGIWDPQLSVLLHARDDLRLLGWVGKREDSYAIQYASAQALADPARRAAIEDFLARLARASVWVAAHPDEWAALSGRLVRVDPVVMRQIGERTRTRYGLTTPQQQALEDAFAAEADYWHAQGTIARRPGIAPLFDHSFNPAMLAATREARERLDNP</sequence>
<feature type="compositionally biased region" description="Basic and acidic residues" evidence="2">
    <location>
        <begin position="32"/>
        <end position="41"/>
    </location>
</feature>
<evidence type="ECO:0000256" key="3">
    <source>
        <dbReference type="SAM" id="Phobius"/>
    </source>
</evidence>
<proteinExistence type="inferred from homology"/>
<evidence type="ECO:0000256" key="2">
    <source>
        <dbReference type="SAM" id="MobiDB-lite"/>
    </source>
</evidence>
<dbReference type="EMBL" id="QJUP01000037">
    <property type="protein sequence ID" value="TBU88679.1"/>
    <property type="molecule type" value="Genomic_DNA"/>
</dbReference>
<protein>
    <submittedName>
        <fullName evidence="5">ABC transporter substrate-binding protein</fullName>
    </submittedName>
</protein>
<feature type="region of interest" description="Disordered" evidence="2">
    <location>
        <begin position="32"/>
        <end position="66"/>
    </location>
</feature>
<reference evidence="5 6" key="1">
    <citation type="submission" date="2018-06" db="EMBL/GenBank/DDBJ databases">
        <title>Three novel Pseudomonas species isolated from symptomatic oak.</title>
        <authorList>
            <person name="Bueno-Gonzalez V."/>
            <person name="Brady C."/>
        </authorList>
    </citation>
    <scope>NUCLEOTIDE SEQUENCE [LARGE SCALE GENOMIC DNA]</scope>
    <source>
        <strain evidence="5 6">P17C</strain>
    </source>
</reference>
<dbReference type="InterPro" id="IPR001638">
    <property type="entry name" value="Solute-binding_3/MltF_N"/>
</dbReference>
<comment type="similarity">
    <text evidence="1">Belongs to the bacterial solute-binding protein SsuA/TauA family.</text>
</comment>
<dbReference type="SMART" id="SM00062">
    <property type="entry name" value="PBPb"/>
    <property type="match status" value="1"/>
</dbReference>
<keyword evidence="6" id="KW-1185">Reference proteome</keyword>
<keyword evidence="3" id="KW-1133">Transmembrane helix</keyword>
<keyword evidence="3" id="KW-0472">Membrane</keyword>
<dbReference type="AlphaFoldDB" id="A0A4Q9QY28"/>
<comment type="caution">
    <text evidence="5">The sequence shown here is derived from an EMBL/GenBank/DDBJ whole genome shotgun (WGS) entry which is preliminary data.</text>
</comment>
<dbReference type="PANTHER" id="PTHR30024">
    <property type="entry name" value="ALIPHATIC SULFONATES-BINDING PROTEIN-RELATED"/>
    <property type="match status" value="1"/>
</dbReference>
<dbReference type="Proteomes" id="UP000292639">
    <property type="component" value="Unassembled WGS sequence"/>
</dbReference>
<evidence type="ECO:0000256" key="1">
    <source>
        <dbReference type="ARBA" id="ARBA00010742"/>
    </source>
</evidence>
<dbReference type="PANTHER" id="PTHR30024:SF48">
    <property type="entry name" value="ABC TRANSPORTER SUBSTRATE-BINDING PROTEIN"/>
    <property type="match status" value="1"/>
</dbReference>
<evidence type="ECO:0000259" key="4">
    <source>
        <dbReference type="SMART" id="SM00062"/>
    </source>
</evidence>
<keyword evidence="3" id="KW-0812">Transmembrane</keyword>
<accession>A0A4Q9QY28</accession>
<dbReference type="SUPFAM" id="SSF53850">
    <property type="entry name" value="Periplasmic binding protein-like II"/>
    <property type="match status" value="1"/>
</dbReference>
<evidence type="ECO:0000313" key="6">
    <source>
        <dbReference type="Proteomes" id="UP000292639"/>
    </source>
</evidence>
<feature type="domain" description="Solute-binding protein family 3/N-terminal" evidence="4">
    <location>
        <begin position="127"/>
        <end position="351"/>
    </location>
</feature>
<dbReference type="InterPro" id="IPR015168">
    <property type="entry name" value="SsuA/THI5"/>
</dbReference>
<gene>
    <name evidence="5" type="ORF">DNJ96_18090</name>
</gene>
<evidence type="ECO:0000313" key="5">
    <source>
        <dbReference type="EMBL" id="TBU88679.1"/>
    </source>
</evidence>
<dbReference type="OrthoDB" id="7374754at2"/>